<dbReference type="eggNOG" id="ENOG502RQ04">
    <property type="taxonomic scope" value="Eukaryota"/>
</dbReference>
<accession>A3LQH0</accession>
<keyword evidence="2" id="KW-1185">Reference proteome</keyword>
<dbReference type="EMBL" id="CP000496">
    <property type="protein sequence ID" value="ABN64680.1"/>
    <property type="molecule type" value="Genomic_DNA"/>
</dbReference>
<dbReference type="GeneID" id="4837484"/>
<dbReference type="OrthoDB" id="4003242at2759"/>
<gene>
    <name evidence="1" type="ORF">PICST_87497</name>
</gene>
<dbReference type="InParanoid" id="A3LQH0"/>
<dbReference type="RefSeq" id="XP_001382709.1">
    <property type="nucleotide sequence ID" value="XM_001382672.1"/>
</dbReference>
<name>A3LQH0_PICST</name>
<dbReference type="HOGENOM" id="CLU_1695249_0_0_1"/>
<sequence length="162" mass="18476">MFHKARPTSRSIANTFKRFNSSHHHDTHSSTPKTFEVNVTKVFGIAAVAGAFLVYKNHEKTDKPLVSTQLYNQQANGERETLRNENYLKRYKTSFVKEFIRDKGGIGQRQYRRIADPQPVPTNLIPAHSPFLNEYGAGIKTDKLGPRKERIRVYAPIDTSSS</sequence>
<dbReference type="KEGG" id="pic:PICST_87497"/>
<protein>
    <submittedName>
        <fullName evidence="1">Unnamed protein product</fullName>
    </submittedName>
</protein>
<dbReference type="AlphaFoldDB" id="A3LQH0"/>
<dbReference type="Proteomes" id="UP000002258">
    <property type="component" value="Chromosome 2"/>
</dbReference>
<dbReference type="STRING" id="322104.A3LQH0"/>
<organism evidence="1 2">
    <name type="scientific">Scheffersomyces stipitis (strain ATCC 58785 / CBS 6054 / NBRC 10063 / NRRL Y-11545)</name>
    <name type="common">Yeast</name>
    <name type="synonym">Pichia stipitis</name>
    <dbReference type="NCBI Taxonomy" id="322104"/>
    <lineage>
        <taxon>Eukaryota</taxon>
        <taxon>Fungi</taxon>
        <taxon>Dikarya</taxon>
        <taxon>Ascomycota</taxon>
        <taxon>Saccharomycotina</taxon>
        <taxon>Pichiomycetes</taxon>
        <taxon>Debaryomycetaceae</taxon>
        <taxon>Scheffersomyces</taxon>
    </lineage>
</organism>
<proteinExistence type="predicted"/>
<evidence type="ECO:0000313" key="2">
    <source>
        <dbReference type="Proteomes" id="UP000002258"/>
    </source>
</evidence>
<reference evidence="1 2" key="1">
    <citation type="journal article" date="2007" name="Nat. Biotechnol.">
        <title>Genome sequence of the lignocellulose-bioconverting and xylose-fermenting yeast Pichia stipitis.</title>
        <authorList>
            <person name="Jeffries T.W."/>
            <person name="Grigoriev I.V."/>
            <person name="Grimwood J."/>
            <person name="Laplaza J.M."/>
            <person name="Aerts A."/>
            <person name="Salamov A."/>
            <person name="Schmutz J."/>
            <person name="Lindquist E."/>
            <person name="Dehal P."/>
            <person name="Shapiro H."/>
            <person name="Jin Y.S."/>
            <person name="Passoth V."/>
            <person name="Richardson P.M."/>
        </authorList>
    </citation>
    <scope>NUCLEOTIDE SEQUENCE [LARGE SCALE GENOMIC DNA]</scope>
    <source>
        <strain evidence="2">ATCC 58785 / CBS 6054 / NBRC 10063 / NRRL Y-11545</strain>
    </source>
</reference>
<evidence type="ECO:0000313" key="1">
    <source>
        <dbReference type="EMBL" id="ABN64680.1"/>
    </source>
</evidence>
<dbReference type="OMA" id="GGIGQRQ"/>